<evidence type="ECO:0000313" key="2">
    <source>
        <dbReference type="Proteomes" id="UP000017805"/>
    </source>
</evidence>
<organism evidence="1 2">
    <name type="scientific">Bacillus infantis NRRL B-14911</name>
    <dbReference type="NCBI Taxonomy" id="1367477"/>
    <lineage>
        <taxon>Bacteria</taxon>
        <taxon>Bacillati</taxon>
        <taxon>Bacillota</taxon>
        <taxon>Bacilli</taxon>
        <taxon>Bacillales</taxon>
        <taxon>Bacillaceae</taxon>
        <taxon>Bacillus</taxon>
    </lineage>
</organism>
<proteinExistence type="predicted"/>
<reference evidence="1 2" key="1">
    <citation type="submission" date="2013-07" db="EMBL/GenBank/DDBJ databases">
        <title>Complete genome sequence of Bacillus infantis NRRL B-14911 that has potential to induce cardiac disease by antigenic mimicry.</title>
        <authorList>
            <person name="Massilamany C."/>
            <person name="Smith T.P.L."/>
            <person name="Loy J.D."/>
            <person name="Barletta R."/>
            <person name="Reddy J."/>
        </authorList>
    </citation>
    <scope>NUCLEOTIDE SEQUENCE [LARGE SCALE GENOMIC DNA]</scope>
    <source>
        <strain evidence="1 2">NRRL B-14911</strain>
    </source>
</reference>
<dbReference type="EMBL" id="CP006643">
    <property type="protein sequence ID" value="AGX02876.1"/>
    <property type="molecule type" value="Genomic_DNA"/>
</dbReference>
<dbReference type="AlphaFoldDB" id="U5L800"/>
<sequence length="53" mass="5880">MKSQGDRSLGFFLKLGHGVCPLGSQFGNAKNEVRAIEESSIYLIVYTLSEFIK</sequence>
<dbReference type="KEGG" id="bif:N288_04595"/>
<accession>U5L800</accession>
<evidence type="ECO:0000313" key="1">
    <source>
        <dbReference type="EMBL" id="AGX02876.1"/>
    </source>
</evidence>
<keyword evidence="2" id="KW-1185">Reference proteome</keyword>
<protein>
    <submittedName>
        <fullName evidence="1">Uncharacterized protein</fullName>
    </submittedName>
</protein>
<gene>
    <name evidence="1" type="ORF">N288_04595</name>
</gene>
<name>U5L800_9BACI</name>
<dbReference type="HOGENOM" id="CLU_3058532_0_0_9"/>
<dbReference type="Proteomes" id="UP000017805">
    <property type="component" value="Chromosome"/>
</dbReference>